<dbReference type="PANTHER" id="PTHR13620:SF105">
    <property type="entry name" value="OS01G0737700 PROTEIN"/>
    <property type="match status" value="1"/>
</dbReference>
<dbReference type="eggNOG" id="KOG4373">
    <property type="taxonomic scope" value="Eukaryota"/>
</dbReference>
<dbReference type="OrthoDB" id="1920326at2759"/>
<dbReference type="CDD" id="cd06141">
    <property type="entry name" value="WRN_exo"/>
    <property type="match status" value="1"/>
</dbReference>
<dbReference type="Gene3D" id="3.30.420.10">
    <property type="entry name" value="Ribonuclease H-like superfamily/Ribonuclease H"/>
    <property type="match status" value="1"/>
</dbReference>
<accession>W9S7B8</accession>
<keyword evidence="1" id="KW-0540">Nuclease</keyword>
<dbReference type="GO" id="GO:0008408">
    <property type="term" value="F:3'-5' exonuclease activity"/>
    <property type="evidence" value="ECO:0007669"/>
    <property type="project" value="InterPro"/>
</dbReference>
<reference evidence="5" key="1">
    <citation type="submission" date="2013-01" db="EMBL/GenBank/DDBJ databases">
        <title>Draft Genome Sequence of a Mulberry Tree, Morus notabilis C.K. Schneid.</title>
        <authorList>
            <person name="He N."/>
            <person name="Zhao S."/>
        </authorList>
    </citation>
    <scope>NUCLEOTIDE SEQUENCE</scope>
</reference>
<gene>
    <name evidence="4" type="ORF">L484_027880</name>
</gene>
<dbReference type="FunFam" id="3.30.420.10:FF:000054">
    <property type="entry name" value="Werner Syndrome-like exonuclease"/>
    <property type="match status" value="1"/>
</dbReference>
<dbReference type="SUPFAM" id="SSF53098">
    <property type="entry name" value="Ribonuclease H-like"/>
    <property type="match status" value="1"/>
</dbReference>
<evidence type="ECO:0000313" key="4">
    <source>
        <dbReference type="EMBL" id="EXC30705.1"/>
    </source>
</evidence>
<dbReference type="SMART" id="SM00474">
    <property type="entry name" value="35EXOc"/>
    <property type="match status" value="1"/>
</dbReference>
<dbReference type="InterPro" id="IPR036397">
    <property type="entry name" value="RNaseH_sf"/>
</dbReference>
<evidence type="ECO:0000313" key="5">
    <source>
        <dbReference type="Proteomes" id="UP000030645"/>
    </source>
</evidence>
<dbReference type="InterPro" id="IPR002562">
    <property type="entry name" value="3'-5'_exonuclease_dom"/>
</dbReference>
<dbReference type="GO" id="GO:0003676">
    <property type="term" value="F:nucleic acid binding"/>
    <property type="evidence" value="ECO:0007669"/>
    <property type="project" value="InterPro"/>
</dbReference>
<evidence type="ECO:0000259" key="3">
    <source>
        <dbReference type="SMART" id="SM00474"/>
    </source>
</evidence>
<organism evidence="4 5">
    <name type="scientific">Morus notabilis</name>
    <dbReference type="NCBI Taxonomy" id="981085"/>
    <lineage>
        <taxon>Eukaryota</taxon>
        <taxon>Viridiplantae</taxon>
        <taxon>Streptophyta</taxon>
        <taxon>Embryophyta</taxon>
        <taxon>Tracheophyta</taxon>
        <taxon>Spermatophyta</taxon>
        <taxon>Magnoliopsida</taxon>
        <taxon>eudicotyledons</taxon>
        <taxon>Gunneridae</taxon>
        <taxon>Pentapetalae</taxon>
        <taxon>rosids</taxon>
        <taxon>fabids</taxon>
        <taxon>Rosales</taxon>
        <taxon>Moraceae</taxon>
        <taxon>Moreae</taxon>
        <taxon>Morus</taxon>
    </lineage>
</organism>
<proteinExistence type="predicted"/>
<dbReference type="GO" id="GO:0005737">
    <property type="term" value="C:cytoplasm"/>
    <property type="evidence" value="ECO:0007669"/>
    <property type="project" value="TreeGrafter"/>
</dbReference>
<dbReference type="InterPro" id="IPR012337">
    <property type="entry name" value="RNaseH-like_sf"/>
</dbReference>
<feature type="domain" description="3'-5' exonuclease" evidence="3">
    <location>
        <begin position="28"/>
        <end position="202"/>
    </location>
</feature>
<keyword evidence="2" id="KW-0378">Hydrolase</keyword>
<dbReference type="GO" id="GO:0006139">
    <property type="term" value="P:nucleobase-containing compound metabolic process"/>
    <property type="evidence" value="ECO:0007669"/>
    <property type="project" value="InterPro"/>
</dbReference>
<name>W9S7B8_9ROSA</name>
<keyword evidence="4" id="KW-0269">Exonuclease</keyword>
<dbReference type="GO" id="GO:0005634">
    <property type="term" value="C:nucleus"/>
    <property type="evidence" value="ECO:0007669"/>
    <property type="project" value="TreeGrafter"/>
</dbReference>
<dbReference type="Pfam" id="PF01612">
    <property type="entry name" value="DNA_pol_A_exo1"/>
    <property type="match status" value="1"/>
</dbReference>
<dbReference type="EMBL" id="KE346217">
    <property type="protein sequence ID" value="EXC30705.1"/>
    <property type="molecule type" value="Genomic_DNA"/>
</dbReference>
<keyword evidence="5" id="KW-1185">Reference proteome</keyword>
<evidence type="ECO:0000256" key="1">
    <source>
        <dbReference type="ARBA" id="ARBA00022722"/>
    </source>
</evidence>
<dbReference type="Proteomes" id="UP000030645">
    <property type="component" value="Unassembled WGS sequence"/>
</dbReference>
<dbReference type="KEGG" id="mnt:21410485"/>
<protein>
    <submittedName>
        <fullName evidence="4">Werner Syndrome-like exonuclease</fullName>
    </submittedName>
</protein>
<evidence type="ECO:0000256" key="2">
    <source>
        <dbReference type="ARBA" id="ARBA00022801"/>
    </source>
</evidence>
<dbReference type="STRING" id="981085.W9S7B8"/>
<dbReference type="InterPro" id="IPR051132">
    <property type="entry name" value="3-5_Exonuclease_domain"/>
</dbReference>
<sequence length="203" mass="23343">MPTQQYSNINLGFDNVTVLITNDPLMVDSWIADIERIHRWRLDRLVVGLDIEWRPYYVFSGYSNPVAVLQLCVGRRCLVFQILYAPYVPYSLYEFFQNNYYTFVGVGIEGDVEKLEAEHGLRVENAADIGHIAAEQYGHDGLKNAGMRRLAMLILNLVIDKPMEVTLSAWDSLNLSFPQIRYAAADAFVSFEMGRVLQAWLYY</sequence>
<dbReference type="PANTHER" id="PTHR13620">
    <property type="entry name" value="3-5 EXONUCLEASE"/>
    <property type="match status" value="1"/>
</dbReference>
<dbReference type="AlphaFoldDB" id="W9S7B8"/>